<comment type="caution">
    <text evidence="2">The sequence shown here is derived from an EMBL/GenBank/DDBJ whole genome shotgun (WGS) entry which is preliminary data.</text>
</comment>
<dbReference type="Pfam" id="PF17338">
    <property type="entry name" value="GP88"/>
    <property type="match status" value="1"/>
</dbReference>
<gene>
    <name evidence="2" type="ORF">LCGC14_1001670</name>
</gene>
<evidence type="ECO:0000259" key="1">
    <source>
        <dbReference type="Pfam" id="PF17338"/>
    </source>
</evidence>
<accession>A0A0F9R8Z7</accession>
<dbReference type="EMBL" id="LAZR01003872">
    <property type="protein sequence ID" value="KKN13898.1"/>
    <property type="molecule type" value="Genomic_DNA"/>
</dbReference>
<reference evidence="2" key="1">
    <citation type="journal article" date="2015" name="Nature">
        <title>Complex archaea that bridge the gap between prokaryotes and eukaryotes.</title>
        <authorList>
            <person name="Spang A."/>
            <person name="Saw J.H."/>
            <person name="Jorgensen S.L."/>
            <person name="Zaremba-Niedzwiedzka K."/>
            <person name="Martijn J."/>
            <person name="Lind A.E."/>
            <person name="van Eijk R."/>
            <person name="Schleper C."/>
            <person name="Guy L."/>
            <person name="Ettema T.J."/>
        </authorList>
    </citation>
    <scope>NUCLEOTIDE SEQUENCE</scope>
</reference>
<sequence length="219" mass="25099">MNNFKILRPFTGTGAVFFPVGLPPKGTCEFASNNCLKHCYTVEDSYFEEETKINNKELYKIYNYFMQSPISQIRDEIVKELDGLQTSILHWFGMGDCQTKDVNRISKIIKAIPDSIVQMGFTRNVKLWEQYKNIFALTIEDIEKAKNKEGLFSIPNYVEGVSVMYSSKYTVRGGYCGSLTCRDFVDSKLEHFVNCKVCYKLKTGCFDKRPISATKVSTK</sequence>
<dbReference type="AlphaFoldDB" id="A0A0F9R8Z7"/>
<feature type="domain" description="Gene product 88" evidence="1">
    <location>
        <begin position="19"/>
        <end position="130"/>
    </location>
</feature>
<name>A0A0F9R8Z7_9ZZZZ</name>
<evidence type="ECO:0000313" key="2">
    <source>
        <dbReference type="EMBL" id="KKN13898.1"/>
    </source>
</evidence>
<organism evidence="2">
    <name type="scientific">marine sediment metagenome</name>
    <dbReference type="NCBI Taxonomy" id="412755"/>
    <lineage>
        <taxon>unclassified sequences</taxon>
        <taxon>metagenomes</taxon>
        <taxon>ecological metagenomes</taxon>
    </lineage>
</organism>
<protein>
    <recommendedName>
        <fullName evidence="1">Gene product 88 domain-containing protein</fullName>
    </recommendedName>
</protein>
<dbReference type="InterPro" id="IPR020290">
    <property type="entry name" value="Gp88"/>
</dbReference>
<proteinExistence type="predicted"/>